<evidence type="ECO:0000313" key="3">
    <source>
        <dbReference type="Proteomes" id="UP000315017"/>
    </source>
</evidence>
<protein>
    <submittedName>
        <fullName evidence="2">Uncharacterized protein</fullName>
    </submittedName>
</protein>
<name>A0A517Y5W2_9BACT</name>
<sequence>MCGPSRRMHGTRSRVMSRLVRRYSWKFLGLVLLIAVLSLVAPYGWRHFLPQQAEHQITSHFGVPAHLQSPTENVEFTPSAPAMQTALPYQVAEAPPAFELPDFPAHQPTQLTEPTPASEEPLETPTNPGLEAFETPKQVAPTGPVVAEQIDLDPSLSELPTRTAPKFDLELTSPGSEEAPPTETPAEPSLPPASPLEPRTLPDSADLPNQATIRPEVHPDIPAPPAHTSAGVWPYPTALITQLRELAEEEPSAAAWAQRTIVQLEALAMINKLEVPAVGAALDELHLLSSQAKDIAAALPTDNQRSRVLRVGYAIVRRIAIWQITHAVAFEAADRKTAVPSTADWSRCLTSLEHKLATLPGGSPWTNYLRLEQAKQKIGSAETSPAERRTLARDILRRLNSTQFDANQGDFAESPVFADLTRHLKIWSDEPVDLVHVLQSIEDYERQDLTAESTALSNVYQQLRWSPDARIAELGETINMYYRNANVRVAISAELVNRMLPKEARQFEYVQDYIQGARVEGNSEASTKLRLVLLPDRLRWRMGLEANGQVASDTSSTKGPATFYQNGVSSYRVRKMLLVDRRGVRMFNAEAEAQANNNLLDYETSYDGIPLLGSIARAIAISQYDAAQDSARLEVEGKIQGRATSRIDQAVAEQLKKGKENFQTKLLEPMRKLQLEPTAVDMETTHERLIARYRLAGHEQLSSHTPRPQAPGDSLLSVQVHETALNNILNRLNLSGRRIELRELYREVTSVFSKDVPPPPDDLPEDVFVTFMDSDPVRVDCDEGRVRLTIRIESLEHGKSKWQNFTVRGYYAPYSDQLDANLARDGVIELIGSKLRFGDQIALRGIFSRVLSRNRKLNLVNKQIAMSPELQDQQVTQLVIHDGWIGVALGPKHPQRQTIGPSMTTRPAEGQRSR</sequence>
<proteinExistence type="predicted"/>
<feature type="compositionally biased region" description="Polar residues" evidence="1">
    <location>
        <begin position="896"/>
        <end position="905"/>
    </location>
</feature>
<feature type="compositionally biased region" description="Low complexity" evidence="1">
    <location>
        <begin position="172"/>
        <end position="187"/>
    </location>
</feature>
<feature type="region of interest" description="Disordered" evidence="1">
    <location>
        <begin position="167"/>
        <end position="229"/>
    </location>
</feature>
<dbReference type="EMBL" id="CP036274">
    <property type="protein sequence ID" value="QDU25624.1"/>
    <property type="molecule type" value="Genomic_DNA"/>
</dbReference>
<feature type="region of interest" description="Disordered" evidence="1">
    <location>
        <begin position="891"/>
        <end position="914"/>
    </location>
</feature>
<keyword evidence="3" id="KW-1185">Reference proteome</keyword>
<feature type="region of interest" description="Disordered" evidence="1">
    <location>
        <begin position="99"/>
        <end position="135"/>
    </location>
</feature>
<reference evidence="2 3" key="1">
    <citation type="submission" date="2019-02" db="EMBL/GenBank/DDBJ databases">
        <title>Deep-cultivation of Planctomycetes and their phenomic and genomic characterization uncovers novel biology.</title>
        <authorList>
            <person name="Wiegand S."/>
            <person name="Jogler M."/>
            <person name="Boedeker C."/>
            <person name="Pinto D."/>
            <person name="Vollmers J."/>
            <person name="Rivas-Marin E."/>
            <person name="Kohn T."/>
            <person name="Peeters S.H."/>
            <person name="Heuer A."/>
            <person name="Rast P."/>
            <person name="Oberbeckmann S."/>
            <person name="Bunk B."/>
            <person name="Jeske O."/>
            <person name="Meyerdierks A."/>
            <person name="Storesund J.E."/>
            <person name="Kallscheuer N."/>
            <person name="Luecker S."/>
            <person name="Lage O.M."/>
            <person name="Pohl T."/>
            <person name="Merkel B.J."/>
            <person name="Hornburger P."/>
            <person name="Mueller R.-W."/>
            <person name="Bruemmer F."/>
            <person name="Labrenz M."/>
            <person name="Spormann A.M."/>
            <person name="Op den Camp H."/>
            <person name="Overmann J."/>
            <person name="Amann R."/>
            <person name="Jetten M.S.M."/>
            <person name="Mascher T."/>
            <person name="Medema M.H."/>
            <person name="Devos D.P."/>
            <person name="Kaster A.-K."/>
            <person name="Ovreas L."/>
            <person name="Rohde M."/>
            <person name="Galperin M.Y."/>
            <person name="Jogler C."/>
        </authorList>
    </citation>
    <scope>NUCLEOTIDE SEQUENCE [LARGE SCALE GENOMIC DNA]</scope>
    <source>
        <strain evidence="2 3">ETA_A8</strain>
    </source>
</reference>
<evidence type="ECO:0000313" key="2">
    <source>
        <dbReference type="EMBL" id="QDU25624.1"/>
    </source>
</evidence>
<dbReference type="AlphaFoldDB" id="A0A517Y5W2"/>
<dbReference type="KEGG" id="aagg:ETAA8_06940"/>
<evidence type="ECO:0000256" key="1">
    <source>
        <dbReference type="SAM" id="MobiDB-lite"/>
    </source>
</evidence>
<gene>
    <name evidence="2" type="ORF">ETAA8_06940</name>
</gene>
<accession>A0A517Y5W2</accession>
<dbReference type="Proteomes" id="UP000315017">
    <property type="component" value="Chromosome"/>
</dbReference>
<organism evidence="2 3">
    <name type="scientific">Anatilimnocola aggregata</name>
    <dbReference type="NCBI Taxonomy" id="2528021"/>
    <lineage>
        <taxon>Bacteria</taxon>
        <taxon>Pseudomonadati</taxon>
        <taxon>Planctomycetota</taxon>
        <taxon>Planctomycetia</taxon>
        <taxon>Pirellulales</taxon>
        <taxon>Pirellulaceae</taxon>
        <taxon>Anatilimnocola</taxon>
    </lineage>
</organism>